<organism evidence="2 3">
    <name type="scientific">Aspergillus tanneri</name>
    <dbReference type="NCBI Taxonomy" id="1220188"/>
    <lineage>
        <taxon>Eukaryota</taxon>
        <taxon>Fungi</taxon>
        <taxon>Dikarya</taxon>
        <taxon>Ascomycota</taxon>
        <taxon>Pezizomycotina</taxon>
        <taxon>Eurotiomycetes</taxon>
        <taxon>Eurotiomycetidae</taxon>
        <taxon>Eurotiales</taxon>
        <taxon>Aspergillaceae</taxon>
        <taxon>Aspergillus</taxon>
        <taxon>Aspergillus subgen. Circumdati</taxon>
    </lineage>
</organism>
<dbReference type="OrthoDB" id="408631at2759"/>
<gene>
    <name evidence="1" type="ORF">ATNIH1004_003565</name>
    <name evidence="2" type="ORF">EYZ11_009157</name>
</gene>
<dbReference type="AlphaFoldDB" id="A0A4S3J8K8"/>
<comment type="caution">
    <text evidence="2">The sequence shown here is derived from an EMBL/GenBank/DDBJ whole genome shotgun (WGS) entry which is preliminary data.</text>
</comment>
<proteinExistence type="predicted"/>
<keyword evidence="3" id="KW-1185">Reference proteome</keyword>
<dbReference type="EMBL" id="QUQM01000001">
    <property type="protein sequence ID" value="KAA8650876.1"/>
    <property type="molecule type" value="Genomic_DNA"/>
</dbReference>
<accession>A0A4S3J8K8</accession>
<evidence type="ECO:0000313" key="4">
    <source>
        <dbReference type="Proteomes" id="UP000324241"/>
    </source>
</evidence>
<dbReference type="Proteomes" id="UP000324241">
    <property type="component" value="Unassembled WGS sequence"/>
</dbReference>
<reference evidence="2 3" key="1">
    <citation type="submission" date="2019-03" db="EMBL/GenBank/DDBJ databases">
        <title>The genome sequence of a newly discovered highly antifungal drug resistant Aspergillus species, Aspergillus tanneri NIH 1004.</title>
        <authorList>
            <person name="Mounaud S."/>
            <person name="Singh I."/>
            <person name="Joardar V."/>
            <person name="Pakala S."/>
            <person name="Pakala S."/>
            <person name="Venepally P."/>
            <person name="Hoover J."/>
            <person name="Nierman W."/>
            <person name="Chung J."/>
            <person name="Losada L."/>
        </authorList>
    </citation>
    <scope>NUCLEOTIDE SEQUENCE [LARGE SCALE GENOMIC DNA]</scope>
    <source>
        <strain evidence="2 3">NIH1004</strain>
    </source>
</reference>
<dbReference type="GeneID" id="54326267"/>
<dbReference type="Gene3D" id="3.40.50.1820">
    <property type="entry name" value="alpha/beta hydrolase"/>
    <property type="match status" value="1"/>
</dbReference>
<protein>
    <submittedName>
        <fullName evidence="2">Uncharacterized protein</fullName>
    </submittedName>
</protein>
<name>A0A4S3J8K8_9EURO</name>
<evidence type="ECO:0000313" key="2">
    <source>
        <dbReference type="EMBL" id="THC91389.1"/>
    </source>
</evidence>
<dbReference type="EMBL" id="SOSA01000420">
    <property type="protein sequence ID" value="THC91389.1"/>
    <property type="molecule type" value="Genomic_DNA"/>
</dbReference>
<dbReference type="InterPro" id="IPR029058">
    <property type="entry name" value="AB_hydrolase_fold"/>
</dbReference>
<dbReference type="Proteomes" id="UP000308092">
    <property type="component" value="Unassembled WGS sequence"/>
</dbReference>
<evidence type="ECO:0000313" key="1">
    <source>
        <dbReference type="EMBL" id="KAA8650876.1"/>
    </source>
</evidence>
<dbReference type="VEuPathDB" id="FungiDB:EYZ11_009157"/>
<dbReference type="RefSeq" id="XP_033430237.1">
    <property type="nucleotide sequence ID" value="XM_033568242.1"/>
</dbReference>
<sequence length="141" mass="15554">MFGPVPDSGRTFAATRLDHLNSTDISSIARILVLIGSNADEAKPFIKGQNDTWNALLPYTGARTENDRLSLILTDHLVQSPIAAYSVECTKVGIPRWRYVFNPGFPNEIFPDSGVIHGEVAFVFGTNKQENATEFELKVSQ</sequence>
<evidence type="ECO:0000313" key="3">
    <source>
        <dbReference type="Proteomes" id="UP000308092"/>
    </source>
</evidence>
<reference evidence="1 4" key="2">
    <citation type="submission" date="2019-08" db="EMBL/GenBank/DDBJ databases">
        <title>The genome sequence of a newly discovered highly antifungal drug resistant Aspergillus species, Aspergillus tanneri NIH 1004.</title>
        <authorList>
            <person name="Mounaud S."/>
            <person name="Singh I."/>
            <person name="Joardar V."/>
            <person name="Pakala S."/>
            <person name="Pakala S."/>
            <person name="Venepally P."/>
            <person name="Chung J.K."/>
            <person name="Losada L."/>
            <person name="Nierman W.C."/>
        </authorList>
    </citation>
    <scope>NUCLEOTIDE SEQUENCE [LARGE SCALE GENOMIC DNA]</scope>
    <source>
        <strain evidence="1 4">NIH1004</strain>
    </source>
</reference>
<dbReference type="STRING" id="1220188.A0A4S3J8K8"/>